<organism evidence="8 9">
    <name type="scientific">Wickerhamomyces ciferrii (strain ATCC 14091 / BCRC 22168 / CBS 111 / JCM 3599 / NBRC 0793 / NRRL Y-1031 F-60-10)</name>
    <name type="common">Yeast</name>
    <name type="synonym">Pichia ciferrii</name>
    <dbReference type="NCBI Taxonomy" id="1206466"/>
    <lineage>
        <taxon>Eukaryota</taxon>
        <taxon>Fungi</taxon>
        <taxon>Dikarya</taxon>
        <taxon>Ascomycota</taxon>
        <taxon>Saccharomycotina</taxon>
        <taxon>Saccharomycetes</taxon>
        <taxon>Phaffomycetales</taxon>
        <taxon>Wickerhamomycetaceae</taxon>
        <taxon>Wickerhamomyces</taxon>
    </lineage>
</organism>
<dbReference type="Gene3D" id="1.10.510.10">
    <property type="entry name" value="Transferase(Phosphotransferase) domain 1"/>
    <property type="match status" value="1"/>
</dbReference>
<dbReference type="EMBL" id="CAIF01000212">
    <property type="protein sequence ID" value="CCH45816.1"/>
    <property type="molecule type" value="Genomic_DNA"/>
</dbReference>
<name>K0KRS6_WICCF</name>
<feature type="transmembrane region" description="Helical" evidence="7">
    <location>
        <begin position="841"/>
        <end position="859"/>
    </location>
</feature>
<feature type="transmembrane region" description="Helical" evidence="7">
    <location>
        <begin position="894"/>
        <end position="915"/>
    </location>
</feature>
<evidence type="ECO:0000256" key="1">
    <source>
        <dbReference type="ARBA" id="ARBA00004127"/>
    </source>
</evidence>
<dbReference type="STRING" id="1206466.K0KRS6"/>
<feature type="transmembrane region" description="Helical" evidence="7">
    <location>
        <begin position="771"/>
        <end position="788"/>
    </location>
</feature>
<dbReference type="SUPFAM" id="SSF56112">
    <property type="entry name" value="Protein kinase-like (PK-like)"/>
    <property type="match status" value="1"/>
</dbReference>
<feature type="transmembrane region" description="Helical" evidence="7">
    <location>
        <begin position="927"/>
        <end position="947"/>
    </location>
</feature>
<evidence type="ECO:0000256" key="3">
    <source>
        <dbReference type="ARBA" id="ARBA00022692"/>
    </source>
</evidence>
<keyword evidence="6 7" id="KW-0472">Membrane</keyword>
<dbReference type="InParanoid" id="K0KRS6"/>
<dbReference type="InterPro" id="IPR011009">
    <property type="entry name" value="Kinase-like_dom_sf"/>
</dbReference>
<dbReference type="Proteomes" id="UP000009328">
    <property type="component" value="Unassembled WGS sequence"/>
</dbReference>
<dbReference type="eggNOG" id="KOG2970">
    <property type="taxonomic scope" value="Eukaryota"/>
</dbReference>
<keyword evidence="4" id="KW-0732">Signal</keyword>
<comment type="caution">
    <text evidence="8">The sequence shown here is derived from an EMBL/GenBank/DDBJ whole genome shotgun (WGS) entry which is preliminary data.</text>
</comment>
<dbReference type="AlphaFoldDB" id="K0KRS6"/>
<keyword evidence="3 7" id="KW-0812">Transmembrane</keyword>
<feature type="transmembrane region" description="Helical" evidence="7">
    <location>
        <begin position="809"/>
        <end position="829"/>
    </location>
</feature>
<protein>
    <submittedName>
        <fullName evidence="8">Post-GPI attachment to proteins factor 3</fullName>
    </submittedName>
</protein>
<keyword evidence="9" id="KW-1185">Reference proteome</keyword>
<evidence type="ECO:0000256" key="4">
    <source>
        <dbReference type="ARBA" id="ARBA00022729"/>
    </source>
</evidence>
<dbReference type="GO" id="GO:0016788">
    <property type="term" value="F:hydrolase activity, acting on ester bonds"/>
    <property type="evidence" value="ECO:0007669"/>
    <property type="project" value="TreeGrafter"/>
</dbReference>
<dbReference type="HOGENOM" id="CLU_301724_0_0_1"/>
<feature type="transmembrane region" description="Helical" evidence="7">
    <location>
        <begin position="959"/>
        <end position="977"/>
    </location>
</feature>
<gene>
    <name evidence="8" type="ORF">BN7_5402</name>
</gene>
<dbReference type="PANTHER" id="PTHR13148">
    <property type="entry name" value="PER1-RELATED"/>
    <property type="match status" value="1"/>
</dbReference>
<evidence type="ECO:0000256" key="7">
    <source>
        <dbReference type="SAM" id="Phobius"/>
    </source>
</evidence>
<keyword evidence="2" id="KW-0337">GPI-anchor biosynthesis</keyword>
<comment type="subcellular location">
    <subcellularLocation>
        <location evidence="1">Endomembrane system</location>
        <topology evidence="1">Multi-pass membrane protein</topology>
    </subcellularLocation>
</comment>
<dbReference type="Pfam" id="PF04080">
    <property type="entry name" value="Per1"/>
    <property type="match status" value="1"/>
</dbReference>
<evidence type="ECO:0000256" key="5">
    <source>
        <dbReference type="ARBA" id="ARBA00022989"/>
    </source>
</evidence>
<dbReference type="GO" id="GO:0005789">
    <property type="term" value="C:endoplasmic reticulum membrane"/>
    <property type="evidence" value="ECO:0007669"/>
    <property type="project" value="TreeGrafter"/>
</dbReference>
<reference evidence="8 9" key="1">
    <citation type="journal article" date="2012" name="Eukaryot. Cell">
        <title>Draft genome sequence of Wickerhamomyces ciferrii NRRL Y-1031 F-60-10.</title>
        <authorList>
            <person name="Schneider J."/>
            <person name="Andrea H."/>
            <person name="Blom J."/>
            <person name="Jaenicke S."/>
            <person name="Ruckert C."/>
            <person name="Schorsch C."/>
            <person name="Szczepanowski R."/>
            <person name="Farwick M."/>
            <person name="Goesmann A."/>
            <person name="Puhler A."/>
            <person name="Schaffer S."/>
            <person name="Tauch A."/>
            <person name="Kohler T."/>
            <person name="Brinkrolf K."/>
        </authorList>
    </citation>
    <scope>NUCLEOTIDE SEQUENCE [LARGE SCALE GENOMIC DNA]</scope>
    <source>
        <strain evidence="9">ATCC 14091 / BCRC 22168 / CBS 111 / JCM 3599 / NBRC 0793 / NRRL Y-1031 F-60-10</strain>
    </source>
</reference>
<dbReference type="PANTHER" id="PTHR13148:SF0">
    <property type="entry name" value="POST-GPI ATTACHMENT TO PROTEINS FACTOR 3"/>
    <property type="match status" value="1"/>
</dbReference>
<evidence type="ECO:0000256" key="6">
    <source>
        <dbReference type="ARBA" id="ARBA00023136"/>
    </source>
</evidence>
<evidence type="ECO:0000256" key="2">
    <source>
        <dbReference type="ARBA" id="ARBA00022502"/>
    </source>
</evidence>
<proteinExistence type="predicted"/>
<evidence type="ECO:0000313" key="8">
    <source>
        <dbReference type="EMBL" id="CCH45816.1"/>
    </source>
</evidence>
<accession>K0KRS6</accession>
<evidence type="ECO:0000313" key="9">
    <source>
        <dbReference type="Proteomes" id="UP000009328"/>
    </source>
</evidence>
<dbReference type="InterPro" id="IPR007217">
    <property type="entry name" value="Per1-like"/>
</dbReference>
<sequence>MTDNKMKLLQKKDLISFFNDCFKDKVITFPNDNYRTWEDFIPPRARPRLSQTDAYDVGILCYELSEDLIKINATAFIELFLKLPELNIGERNNVFKKRKLISSSNSEYSKYFIGTTDKDSNMANRVRFFHRTLSEKIRWHMEIIKSEITACLETQMSNHSIIGDEFQSSFCDQINLPKSPENYMTSKDNIDYVLSTYARAFGNLFNENLNVYHKRETKPNQYYKYEPTGNNRVSSALGGNTWRPEFIIASDQDPERKWVIMGLAGYNIDLLCQFIEDKSRDPDRNIDCKEINEVLCEMYLNQILYGRSDTLITDGFRFVYFEIGLVTKTIIHLNYMIVENTDTSPVTLRELLYWWLYKNHQLEGNNSLGLSQLINNYLKQTQDNVPEVNGRDTDPLDDFNRFAAHIFRRTSQDLGADDLFKNDKRRCDLNLMNLDTLGKLKTHQFCLSIDISSQKYKEMFGSNNQQSKSSELFLKLIDPEYFWLAILEHAFKKGEYDGPRFGYRVACGNFLTEVLTYNKIENYNMSCTDVKQVINIPRLINFGIINMENPTHRANESELPYHANGKSDVPNHAFYILMENIPKTDDITQKHIKSIREQIYNLNYFANIRHGDIKGDNIIISGDKVYLIDFGAATKFRRLPIKPTKPVSKSTAIKESYDFERLEIYIDDVKDIIAHGTLASPGDNLEEFEQCLSTCESNICSKTPSNFNELYQGYQFSQVSPILRLLCWDCFANCDYQCQQIITIERVKSNEEILQFHGKWPFKRILLTQEFFSTLFSALNFIPHYLNFQKFYKKYQSTTQNSQKILVENILIISIITMFAWIFSTIFHIRDLIITERLDYFFAGATVLSGLHALIIRVFRFDLEPIKKQWTSRICLLLYLYHFIRLNYDWSYTYNMQANITIAILQYGLFLILSYQHYKEFPNRKSLYLKPLLLIGSVVFGMSFEVFDFINLNFQIDAHAIWHLTTILPGFWLYEFFEQDLNTITNKNID</sequence>
<keyword evidence="5 7" id="KW-1133">Transmembrane helix</keyword>
<dbReference type="GO" id="GO:0006506">
    <property type="term" value="P:GPI anchor biosynthetic process"/>
    <property type="evidence" value="ECO:0007669"/>
    <property type="project" value="UniProtKB-KW"/>
</dbReference>
<feature type="transmembrane region" description="Helical" evidence="7">
    <location>
        <begin position="871"/>
        <end position="888"/>
    </location>
</feature>